<keyword evidence="3" id="KW-1185">Reference proteome</keyword>
<reference evidence="2" key="1">
    <citation type="submission" date="2020-06" db="EMBL/GenBank/DDBJ databases">
        <authorList>
            <consortium name="Plant Systems Biology data submission"/>
        </authorList>
    </citation>
    <scope>NUCLEOTIDE SEQUENCE</scope>
    <source>
        <strain evidence="2">D6</strain>
    </source>
</reference>
<feature type="compositionally biased region" description="Basic and acidic residues" evidence="1">
    <location>
        <begin position="45"/>
        <end position="60"/>
    </location>
</feature>
<feature type="region of interest" description="Disordered" evidence="1">
    <location>
        <begin position="1"/>
        <end position="78"/>
    </location>
</feature>
<dbReference type="EMBL" id="CAICTM010000987">
    <property type="protein sequence ID" value="CAB9519112.1"/>
    <property type="molecule type" value="Genomic_DNA"/>
</dbReference>
<dbReference type="AlphaFoldDB" id="A0A9N8ECV8"/>
<evidence type="ECO:0000313" key="3">
    <source>
        <dbReference type="Proteomes" id="UP001153069"/>
    </source>
</evidence>
<accession>A0A9N8ECV8</accession>
<protein>
    <submittedName>
        <fullName evidence="2">Uncharacterized protein</fullName>
    </submittedName>
</protein>
<organism evidence="2 3">
    <name type="scientific">Seminavis robusta</name>
    <dbReference type="NCBI Taxonomy" id="568900"/>
    <lineage>
        <taxon>Eukaryota</taxon>
        <taxon>Sar</taxon>
        <taxon>Stramenopiles</taxon>
        <taxon>Ochrophyta</taxon>
        <taxon>Bacillariophyta</taxon>
        <taxon>Bacillariophyceae</taxon>
        <taxon>Bacillariophycidae</taxon>
        <taxon>Naviculales</taxon>
        <taxon>Naviculaceae</taxon>
        <taxon>Seminavis</taxon>
    </lineage>
</organism>
<gene>
    <name evidence="2" type="ORF">SEMRO_989_G228510.1</name>
</gene>
<dbReference type="Proteomes" id="UP001153069">
    <property type="component" value="Unassembled WGS sequence"/>
</dbReference>
<proteinExistence type="predicted"/>
<name>A0A9N8ECV8_9STRA</name>
<evidence type="ECO:0000256" key="1">
    <source>
        <dbReference type="SAM" id="MobiDB-lite"/>
    </source>
</evidence>
<comment type="caution">
    <text evidence="2">The sequence shown here is derived from an EMBL/GenBank/DDBJ whole genome shotgun (WGS) entry which is preliminary data.</text>
</comment>
<feature type="compositionally biased region" description="Low complexity" evidence="1">
    <location>
        <begin position="1"/>
        <end position="20"/>
    </location>
</feature>
<sequence length="140" mass="15950">MRSTSIGMSSSADSASCSSGGKHDRRYKKRSNNALIDDEVAVPESENRSHTEVRSGRTSESRNNAARKQKEEDNDDSYGLGCGFGCGRWRHDPQDPFGVMSRVRTMIHDRFSSRVDFSEEPDYQRTRRYPATVNFVEHRL</sequence>
<evidence type="ECO:0000313" key="2">
    <source>
        <dbReference type="EMBL" id="CAB9519112.1"/>
    </source>
</evidence>